<name>A0ABP3PFK8_SACER</name>
<evidence type="ECO:0000313" key="2">
    <source>
        <dbReference type="EMBL" id="GAA0562469.1"/>
    </source>
</evidence>
<sequence>MQATITDLHNAGCDILTITQYLRPSARHHAVERWVKPEEFAEHARFATETASQGCWWARWCAPPTAPDGSTRTPWPPRPHDDCRKPDGSARTPR</sequence>
<dbReference type="Proteomes" id="UP001500729">
    <property type="component" value="Unassembled WGS sequence"/>
</dbReference>
<evidence type="ECO:0000256" key="1">
    <source>
        <dbReference type="SAM" id="MobiDB-lite"/>
    </source>
</evidence>
<dbReference type="EMBL" id="BAAAGS010000097">
    <property type="protein sequence ID" value="GAA0562469.1"/>
    <property type="molecule type" value="Genomic_DNA"/>
</dbReference>
<organism evidence="2 3">
    <name type="scientific">Saccharopolyspora erythraea</name>
    <name type="common">Streptomyces erythraeus</name>
    <dbReference type="NCBI Taxonomy" id="1836"/>
    <lineage>
        <taxon>Bacteria</taxon>
        <taxon>Bacillati</taxon>
        <taxon>Actinomycetota</taxon>
        <taxon>Actinomycetes</taxon>
        <taxon>Pseudonocardiales</taxon>
        <taxon>Pseudonocardiaceae</taxon>
        <taxon>Saccharopolyspora</taxon>
    </lineage>
</organism>
<proteinExistence type="predicted"/>
<protein>
    <submittedName>
        <fullName evidence="2">Uncharacterized protein</fullName>
    </submittedName>
</protein>
<keyword evidence="3" id="KW-1185">Reference proteome</keyword>
<feature type="compositionally biased region" description="Basic and acidic residues" evidence="1">
    <location>
        <begin position="78"/>
        <end position="88"/>
    </location>
</feature>
<accession>A0ABP3PFK8</accession>
<feature type="region of interest" description="Disordered" evidence="1">
    <location>
        <begin position="66"/>
        <end position="94"/>
    </location>
</feature>
<comment type="caution">
    <text evidence="2">The sequence shown here is derived from an EMBL/GenBank/DDBJ whole genome shotgun (WGS) entry which is preliminary data.</text>
</comment>
<gene>
    <name evidence="2" type="ORF">GCM10009533_68850</name>
</gene>
<evidence type="ECO:0000313" key="3">
    <source>
        <dbReference type="Proteomes" id="UP001500729"/>
    </source>
</evidence>
<reference evidence="3" key="1">
    <citation type="journal article" date="2019" name="Int. J. Syst. Evol. Microbiol.">
        <title>The Global Catalogue of Microorganisms (GCM) 10K type strain sequencing project: providing services to taxonomists for standard genome sequencing and annotation.</title>
        <authorList>
            <consortium name="The Broad Institute Genomics Platform"/>
            <consortium name="The Broad Institute Genome Sequencing Center for Infectious Disease"/>
            <person name="Wu L."/>
            <person name="Ma J."/>
        </authorList>
    </citation>
    <scope>NUCLEOTIDE SEQUENCE [LARGE SCALE GENOMIC DNA]</scope>
    <source>
        <strain evidence="3">JCM 10303</strain>
    </source>
</reference>